<protein>
    <submittedName>
        <fullName evidence="4">BatE protein</fullName>
    </submittedName>
</protein>
<dbReference type="Gene3D" id="2.30.30.40">
    <property type="entry name" value="SH3 Domains"/>
    <property type="match status" value="1"/>
</dbReference>
<accession>T1DQV6</accession>
<reference evidence="5" key="1">
    <citation type="journal article" date="2013" name="Genome">
        <title>Draft Genome Sequences of Porphyromonas crevioricanis JCM 15906T and Porphyromonas cansulci JCM 13913T Isolated from a Canine Oral Cavity.</title>
        <authorList>
            <person name="Sakamoto M."/>
            <person name="Tanaka N."/>
            <person name="Shiwa Y."/>
            <person name="Yoshikawa H."/>
            <person name="Ohkuma M."/>
        </authorList>
    </citation>
    <scope>NUCLEOTIDE SEQUENCE [LARGE SCALE GENOMIC DNA]</scope>
    <source>
        <strain evidence="5">JCM 15906</strain>
    </source>
</reference>
<dbReference type="PROSITE" id="PS50005">
    <property type="entry name" value="TPR"/>
    <property type="match status" value="2"/>
</dbReference>
<sequence>MKTKYLRSPLIAFFMLLLCASHNTIEAQRDSLLSITLPTAGHVFESDSIPQTEPAAPHELSAIFSSDSSAYAYYAAGQYERAVKSYEQLLQNNPHTAALYYNLGTAYYQTKQYGLSILMLERAKRLNPYDKDIANNLSLARSKIIDATEPTPLFTAYLLDRVTGFLGLRMLIAMGLFTAVVFVVASLFFLLGRNRKERRIGFYVANLMLFFSLLFNLLSWYNYRNYRDNRDAVVLYPQVELKTAPDRSSTTIALLHEGAKLHLRKAGKEGWYAVKSSDGKNGWLLSEEVGLVVPQE</sequence>
<feature type="chain" id="PRO_5004574928" evidence="3">
    <location>
        <begin position="28"/>
        <end position="296"/>
    </location>
</feature>
<feature type="transmembrane region" description="Helical" evidence="2">
    <location>
        <begin position="203"/>
        <end position="223"/>
    </location>
</feature>
<keyword evidence="1" id="KW-0802">TPR repeat</keyword>
<evidence type="ECO:0000256" key="2">
    <source>
        <dbReference type="SAM" id="Phobius"/>
    </source>
</evidence>
<proteinExistence type="predicted"/>
<reference evidence="4 5" key="2">
    <citation type="journal article" date="2013" name="Genome Announc.">
        <title>Draft Genome Sequences of Porphyromonas crevioricanis JCM 15906T and Porphyromonas cansulci JCM 13913T Isolated from a Canine Oral Cavity.</title>
        <authorList>
            <person name="Sakamoto M."/>
            <person name="Tanaka N."/>
            <person name="Shiwa Y."/>
            <person name="Yoshikawa H."/>
            <person name="Ohkuma M."/>
        </authorList>
    </citation>
    <scope>NUCLEOTIDE SEQUENCE [LARGE SCALE GENOMIC DNA]</scope>
    <source>
        <strain evidence="4 5">JCM 15906</strain>
    </source>
</reference>
<evidence type="ECO:0000313" key="5">
    <source>
        <dbReference type="Proteomes" id="UP000018031"/>
    </source>
</evidence>
<name>T1DQV6_9PORP</name>
<dbReference type="Pfam" id="PF13432">
    <property type="entry name" value="TPR_16"/>
    <property type="match status" value="1"/>
</dbReference>
<keyword evidence="3" id="KW-0732">Signal</keyword>
<evidence type="ECO:0000256" key="1">
    <source>
        <dbReference type="PROSITE-ProRule" id="PRU00339"/>
    </source>
</evidence>
<dbReference type="AlphaFoldDB" id="T1DQV6"/>
<evidence type="ECO:0000256" key="3">
    <source>
        <dbReference type="SAM" id="SignalP"/>
    </source>
</evidence>
<gene>
    <name evidence="4" type="ORF">PORCRE_667</name>
</gene>
<feature type="signal peptide" evidence="3">
    <location>
        <begin position="1"/>
        <end position="27"/>
    </location>
</feature>
<dbReference type="SMART" id="SM00028">
    <property type="entry name" value="TPR"/>
    <property type="match status" value="2"/>
</dbReference>
<dbReference type="InterPro" id="IPR019734">
    <property type="entry name" value="TPR_rpt"/>
</dbReference>
<dbReference type="Proteomes" id="UP000018031">
    <property type="component" value="Unassembled WGS sequence"/>
</dbReference>
<keyword evidence="2" id="KW-1133">Transmembrane helix</keyword>
<feature type="repeat" description="TPR" evidence="1">
    <location>
        <begin position="97"/>
        <end position="130"/>
    </location>
</feature>
<organism evidence="4 5">
    <name type="scientific">Porphyromonas crevioricanis JCM 15906</name>
    <dbReference type="NCBI Taxonomy" id="1305617"/>
    <lineage>
        <taxon>Bacteria</taxon>
        <taxon>Pseudomonadati</taxon>
        <taxon>Bacteroidota</taxon>
        <taxon>Bacteroidia</taxon>
        <taxon>Bacteroidales</taxon>
        <taxon>Porphyromonadaceae</taxon>
        <taxon>Porphyromonas</taxon>
    </lineage>
</organism>
<keyword evidence="2" id="KW-0812">Transmembrane</keyword>
<keyword evidence="2" id="KW-0472">Membrane</keyword>
<dbReference type="EMBL" id="BAOU01000017">
    <property type="protein sequence ID" value="GAD04970.1"/>
    <property type="molecule type" value="Genomic_DNA"/>
</dbReference>
<feature type="repeat" description="TPR" evidence="1">
    <location>
        <begin position="63"/>
        <end position="96"/>
    </location>
</feature>
<dbReference type="Gene3D" id="1.25.40.10">
    <property type="entry name" value="Tetratricopeptide repeat domain"/>
    <property type="match status" value="1"/>
</dbReference>
<dbReference type="RefSeq" id="WP_023936865.1">
    <property type="nucleotide sequence ID" value="NZ_BAOU01000017.1"/>
</dbReference>
<evidence type="ECO:0000313" key="4">
    <source>
        <dbReference type="EMBL" id="GAD04970.1"/>
    </source>
</evidence>
<dbReference type="InterPro" id="IPR011990">
    <property type="entry name" value="TPR-like_helical_dom_sf"/>
</dbReference>
<feature type="transmembrane region" description="Helical" evidence="2">
    <location>
        <begin position="170"/>
        <end position="191"/>
    </location>
</feature>
<comment type="caution">
    <text evidence="4">The sequence shown here is derived from an EMBL/GenBank/DDBJ whole genome shotgun (WGS) entry which is preliminary data.</text>
</comment>
<dbReference type="SUPFAM" id="SSF48452">
    <property type="entry name" value="TPR-like"/>
    <property type="match status" value="1"/>
</dbReference>